<evidence type="ECO:0000256" key="2">
    <source>
        <dbReference type="ARBA" id="ARBA00004496"/>
    </source>
</evidence>
<dbReference type="PROSITE" id="PS51650">
    <property type="entry name" value="C2_DOCK"/>
    <property type="match status" value="1"/>
</dbReference>
<dbReference type="InterPro" id="IPR001452">
    <property type="entry name" value="SH3_domain"/>
</dbReference>
<dbReference type="InterPro" id="IPR046769">
    <property type="entry name" value="DOCKER_Lobe_A"/>
</dbReference>
<dbReference type="FunFam" id="1.25.40.410:FF:000004">
    <property type="entry name" value="Dedicator of cytokinesis protein 1"/>
    <property type="match status" value="1"/>
</dbReference>
<dbReference type="Gene3D" id="1.20.1270.350">
    <property type="entry name" value="Dedicator of cytokinesis N-terminal subdomain"/>
    <property type="match status" value="1"/>
</dbReference>
<evidence type="ECO:0000313" key="15">
    <source>
        <dbReference type="Proteomes" id="UP001108240"/>
    </source>
</evidence>
<dbReference type="InterPro" id="IPR016024">
    <property type="entry name" value="ARM-type_fold"/>
</dbReference>
<evidence type="ECO:0000256" key="7">
    <source>
        <dbReference type="ARBA" id="ARBA00023136"/>
    </source>
</evidence>
<dbReference type="GO" id="GO:0005085">
    <property type="term" value="F:guanyl-nucleotide exchange factor activity"/>
    <property type="evidence" value="ECO:0007669"/>
    <property type="project" value="UniProtKB-KW"/>
</dbReference>
<dbReference type="Gene3D" id="1.25.40.410">
    <property type="match status" value="1"/>
</dbReference>
<evidence type="ECO:0000259" key="12">
    <source>
        <dbReference type="PROSITE" id="PS51650"/>
    </source>
</evidence>
<dbReference type="Gene3D" id="2.30.30.40">
    <property type="entry name" value="SH3 Domains"/>
    <property type="match status" value="1"/>
</dbReference>
<feature type="domain" description="C2 DOCK-type" evidence="12">
    <location>
        <begin position="386"/>
        <end position="539"/>
    </location>
</feature>
<evidence type="ECO:0000256" key="4">
    <source>
        <dbReference type="ARBA" id="ARBA00022490"/>
    </source>
</evidence>
<dbReference type="GO" id="GO:0016477">
    <property type="term" value="P:cell migration"/>
    <property type="evidence" value="ECO:0007669"/>
    <property type="project" value="TreeGrafter"/>
</dbReference>
<reference evidence="14" key="2">
    <citation type="submission" date="2025-09" db="UniProtKB">
        <authorList>
            <consortium name="Ensembl"/>
        </authorList>
    </citation>
    <scope>IDENTIFICATION</scope>
</reference>
<dbReference type="InterPro" id="IPR046773">
    <property type="entry name" value="DOCKER_Lobe_C"/>
</dbReference>
<comment type="subcellular location">
    <subcellularLocation>
        <location evidence="2">Cytoplasm</location>
    </subcellularLocation>
    <subcellularLocation>
        <location evidence="1">Membrane</location>
    </subcellularLocation>
</comment>
<evidence type="ECO:0000259" key="13">
    <source>
        <dbReference type="PROSITE" id="PS51651"/>
    </source>
</evidence>
<evidence type="ECO:0000256" key="8">
    <source>
        <dbReference type="PROSITE-ProRule" id="PRU00192"/>
    </source>
</evidence>
<dbReference type="InterPro" id="IPR046770">
    <property type="entry name" value="DOCKER_Lobe_B"/>
</dbReference>
<dbReference type="Pfam" id="PF23554">
    <property type="entry name" value="TPR_DOCK"/>
    <property type="match status" value="1"/>
</dbReference>
<evidence type="ECO:0000256" key="5">
    <source>
        <dbReference type="ARBA" id="ARBA00022553"/>
    </source>
</evidence>
<evidence type="ECO:0000256" key="6">
    <source>
        <dbReference type="ARBA" id="ARBA00022658"/>
    </source>
</evidence>
<dbReference type="FunFam" id="1.20.58.740:FF:000004">
    <property type="entry name" value="Dedicator of cytokinesis protein 1"/>
    <property type="match status" value="1"/>
</dbReference>
<proteinExistence type="inferred from homology"/>
<dbReference type="Gene3D" id="2.60.40.150">
    <property type="entry name" value="C2 domain"/>
    <property type="match status" value="1"/>
</dbReference>
<dbReference type="SUPFAM" id="SSF50044">
    <property type="entry name" value="SH3-domain"/>
    <property type="match status" value="1"/>
</dbReference>
<dbReference type="Gene3D" id="1.20.58.740">
    <property type="match status" value="1"/>
</dbReference>
<keyword evidence="7" id="KW-0472">Membrane</keyword>
<accession>A0A8C0Y2U3</accession>
<dbReference type="SMART" id="SM00326">
    <property type="entry name" value="SH3"/>
    <property type="match status" value="1"/>
</dbReference>
<dbReference type="FunFam" id="1.20.1270.350:FF:000001">
    <property type="entry name" value="dedicator of cytokinesis protein 4"/>
    <property type="match status" value="1"/>
</dbReference>
<evidence type="ECO:0000259" key="11">
    <source>
        <dbReference type="PROSITE" id="PS50002"/>
    </source>
</evidence>
<dbReference type="InterPro" id="IPR043162">
    <property type="entry name" value="DOCK_C_lobe_C"/>
</dbReference>
<dbReference type="GO" id="GO:0007264">
    <property type="term" value="P:small GTPase-mediated signal transduction"/>
    <property type="evidence" value="ECO:0007669"/>
    <property type="project" value="InterPro"/>
</dbReference>
<sequence length="1385" mass="160999">MAPWTKTVSQRYGVVKWNFVAKAEKQLSLAIGDTVHIQESCEGWFKGYVIKDKEKKGAFPASFIELKEVIVEKRGDEEIITSAEMPLVKEVTTTLREWGSIWKQLYVVRRLDRFSQVQRLMWDLMEWRSQLLSGTLPSDEFKELNKKVTSKIDYGNKILELDVVVRDTDGNILDPEHASVISLFRAHEDATAKITERIKEEQSNVQMDHSGVSARIQSSPTHSLYVFVRNFVCRIGEDSELFMSLYDPNKQTNISENYLVRWGDKGLPKDIEMLNSLKVVFTDLGNKDLGREKIYLICQIVRVGRMDMKDANHKKWTTGLRRPFGVAVMDISDIIKGKTECLWVTMKALVGDIVQIRKEYPHLVDRSTVVARKLGFPEIIMPGDIRNDIYLTLHSGDFDKYNKTTQKNVEVIMLVCDEEGKNSICLGAGDQPVNEYRSVIYYQIKQPRWMETIKVRNMNIMCNLCCAAKDKSEKNFAMAFVRLMKEDGTVMRDGIHELTVFKGDSKRMEDVSSYLSLPSGRSHSDSHKGGTLMRSSSSVGGLSSQLRTHCLCLSVCLSVGLLGLLKWRTRPEMLKQNLQELKLIDGEEVVKFLQDTLDALFNIMMEHSQTDDYDILVFDALIYIIGLIADRKFQHFNTVLEAYIKQHFSATLSRVVACMTAILSQMDDRHYSRYIETFSGTTDLVDFLMETFLLFKDLIGKHVYPSDWVTMIMVQNRVFLRAINTYADTMNHKFLDNNNFEVQLWNNYFHLAVAFITQESLQLQHFSPTKRCKILAKYGDMRRLIGFAIRDMWYKLGKNKICFIPGMVGPILEMTLIPEEELRRATIPIFFDMMQCEENHSGHFKKFENEIILKLDHEVEGGGGDERYMELLLECAQGRPQLLTEVQHFVNLVTGLLERLLDYRSVMSEDSRNNRMSCTVNLLNFYKDINREGMYIRYLYKLRDLHLDGENYTEAAYTLLLHSKLLKWSEEQCTLQLDYQTLQSQRQLKESLYDTIISYFDKGKMWEEAITLCKELADQFEMEVFDYELLGQKLNQQAKFYESIMKILRPKPDYFAVGYYGSGFPQFLRNKVFIHRGKEYERREDFQSQLMSQFPSAVRLNITTMPGDDIKNSNMQYIQCFTVQPVLEIPPRLKNKPVPDQIINFYKSNYVQRFQYSRPIRRGKVDPDNEFASMWIERTTFLTAYKLPGILRWFETTVSPLENAIETMGQTNEKILTMINQYQCEDTLPINPLSMLLNGIVDPAVMGGFAKYEKAFFTDEYMQEHPDDRDKLMRLKDLIAWQIPLLGRGISLHGKRVTDDLRPFHERMEECFKQLKKKVEKEYGVRDLVRMKVRKQEEKEGSGRKRSQHSRRSTRPRSMLRSVRQSICSLAGSECGTPTKTHPDR</sequence>
<dbReference type="Pfam" id="PF06920">
    <property type="entry name" value="DHR-2_Lobe_A"/>
    <property type="match status" value="1"/>
</dbReference>
<dbReference type="InterPro" id="IPR026791">
    <property type="entry name" value="DOCK"/>
</dbReference>
<dbReference type="GeneTree" id="ENSGT00940000154903"/>
<evidence type="ECO:0000313" key="14">
    <source>
        <dbReference type="Ensembl" id="ENSCCRP00000004123.2"/>
    </source>
</evidence>
<dbReference type="InterPro" id="IPR056372">
    <property type="entry name" value="TPR_DOCK"/>
</dbReference>
<dbReference type="InterPro" id="IPR032376">
    <property type="entry name" value="DOCK_N"/>
</dbReference>
<evidence type="ECO:0008006" key="16">
    <source>
        <dbReference type="Google" id="ProtNLM"/>
    </source>
</evidence>
<comment type="similarity">
    <text evidence="9">Belongs to the DOCK family.</text>
</comment>
<feature type="compositionally biased region" description="Basic residues" evidence="10">
    <location>
        <begin position="1344"/>
        <end position="1355"/>
    </location>
</feature>
<dbReference type="Pfam" id="PF20421">
    <property type="entry name" value="DHR-2_Lobe_C"/>
    <property type="match status" value="1"/>
</dbReference>
<dbReference type="InterPro" id="IPR027357">
    <property type="entry name" value="DOCKER_dom"/>
</dbReference>
<keyword evidence="3 8" id="KW-0728">SH3 domain</keyword>
<dbReference type="Proteomes" id="UP001108240">
    <property type="component" value="Unplaced"/>
</dbReference>
<protein>
    <recommendedName>
        <fullName evidence="16">Dedicator of cytokinesis 2</fullName>
    </recommendedName>
</protein>
<dbReference type="GO" id="GO:0005886">
    <property type="term" value="C:plasma membrane"/>
    <property type="evidence" value="ECO:0007669"/>
    <property type="project" value="TreeGrafter"/>
</dbReference>
<dbReference type="InterPro" id="IPR036028">
    <property type="entry name" value="SH3-like_dom_sf"/>
</dbReference>
<dbReference type="PROSITE" id="PS50002">
    <property type="entry name" value="SH3"/>
    <property type="match status" value="1"/>
</dbReference>
<dbReference type="PROSITE" id="PS51651">
    <property type="entry name" value="DOCKER"/>
    <property type="match status" value="1"/>
</dbReference>
<evidence type="ECO:0000256" key="3">
    <source>
        <dbReference type="ARBA" id="ARBA00022443"/>
    </source>
</evidence>
<dbReference type="InterPro" id="IPR035892">
    <property type="entry name" value="C2_domain_sf"/>
</dbReference>
<dbReference type="PANTHER" id="PTHR45653">
    <property type="entry name" value="DEDICATOR OF CYTOKINESIS"/>
    <property type="match status" value="1"/>
</dbReference>
<feature type="compositionally biased region" description="Basic and acidic residues" evidence="10">
    <location>
        <begin position="1334"/>
        <end position="1343"/>
    </location>
</feature>
<evidence type="ECO:0000256" key="10">
    <source>
        <dbReference type="SAM" id="MobiDB-lite"/>
    </source>
</evidence>
<keyword evidence="5" id="KW-0597">Phosphoprotein</keyword>
<dbReference type="GO" id="GO:0005737">
    <property type="term" value="C:cytoplasm"/>
    <property type="evidence" value="ECO:0007669"/>
    <property type="project" value="UniProtKB-SubCell"/>
</dbReference>
<feature type="domain" description="DOCKER" evidence="13">
    <location>
        <begin position="926"/>
        <end position="1328"/>
    </location>
</feature>
<dbReference type="InterPro" id="IPR027007">
    <property type="entry name" value="C2_DOCK-type_domain"/>
</dbReference>
<name>A0A8C0Y2U3_CYPCA</name>
<dbReference type="PANTHER" id="PTHR45653:SF6">
    <property type="entry name" value="DEDICATOR OF CYTOKINESIS PROTEIN 2"/>
    <property type="match status" value="1"/>
</dbReference>
<evidence type="ECO:0000256" key="9">
    <source>
        <dbReference type="PROSITE-ProRule" id="PRU00983"/>
    </source>
</evidence>
<dbReference type="InterPro" id="IPR042455">
    <property type="entry name" value="DOCK_N_sub1"/>
</dbReference>
<dbReference type="Ensembl" id="ENSCCRT00000004553.2">
    <property type="protein sequence ID" value="ENSCCRP00000004123.2"/>
    <property type="gene ID" value="ENSCCRG00000001955.2"/>
</dbReference>
<keyword evidence="4" id="KW-0963">Cytoplasm</keyword>
<feature type="domain" description="SH3" evidence="11">
    <location>
        <begin position="8"/>
        <end position="69"/>
    </location>
</feature>
<dbReference type="Pfam" id="PF14429">
    <property type="entry name" value="DOCK-C2"/>
    <property type="match status" value="1"/>
</dbReference>
<feature type="region of interest" description="Disordered" evidence="10">
    <location>
        <begin position="1334"/>
        <end position="1363"/>
    </location>
</feature>
<dbReference type="GO" id="GO:0031267">
    <property type="term" value="F:small GTPase binding"/>
    <property type="evidence" value="ECO:0007669"/>
    <property type="project" value="TreeGrafter"/>
</dbReference>
<dbReference type="InterPro" id="IPR043161">
    <property type="entry name" value="DOCK_C_lobe_A"/>
</dbReference>
<dbReference type="Pfam" id="PF20422">
    <property type="entry name" value="DHR-2_Lobe_B"/>
    <property type="match status" value="1"/>
</dbReference>
<keyword evidence="15" id="KW-1185">Reference proteome</keyword>
<dbReference type="Pfam" id="PF16172">
    <property type="entry name" value="DOCK_N"/>
    <property type="match status" value="1"/>
</dbReference>
<dbReference type="SUPFAM" id="SSF48371">
    <property type="entry name" value="ARM repeat"/>
    <property type="match status" value="1"/>
</dbReference>
<dbReference type="GO" id="GO:0007520">
    <property type="term" value="P:myoblast fusion"/>
    <property type="evidence" value="ECO:0007669"/>
    <property type="project" value="TreeGrafter"/>
</dbReference>
<evidence type="ECO:0000256" key="1">
    <source>
        <dbReference type="ARBA" id="ARBA00004370"/>
    </source>
</evidence>
<reference evidence="14" key="1">
    <citation type="submission" date="2025-08" db="UniProtKB">
        <authorList>
            <consortium name="Ensembl"/>
        </authorList>
    </citation>
    <scope>IDENTIFICATION</scope>
</reference>
<organism evidence="14 15">
    <name type="scientific">Cyprinus carpio carpio</name>
    <dbReference type="NCBI Taxonomy" id="630221"/>
    <lineage>
        <taxon>Eukaryota</taxon>
        <taxon>Metazoa</taxon>
        <taxon>Chordata</taxon>
        <taxon>Craniata</taxon>
        <taxon>Vertebrata</taxon>
        <taxon>Euteleostomi</taxon>
        <taxon>Actinopterygii</taxon>
        <taxon>Neopterygii</taxon>
        <taxon>Teleostei</taxon>
        <taxon>Ostariophysi</taxon>
        <taxon>Cypriniformes</taxon>
        <taxon>Cyprinidae</taxon>
        <taxon>Cyprininae</taxon>
        <taxon>Cyprinus</taxon>
    </lineage>
</organism>
<keyword evidence="6" id="KW-0344">Guanine-nucleotide releasing factor</keyword>